<dbReference type="PANTHER" id="PTHR14110">
    <property type="entry name" value="MITOCHONDRIAL IMPORT INNER MEMBRANE TRANSLOCASE SUBUNIT TIM22"/>
    <property type="match status" value="1"/>
</dbReference>
<evidence type="ECO:0000256" key="3">
    <source>
        <dbReference type="ARBA" id="ARBA00022989"/>
    </source>
</evidence>
<organism evidence="6">
    <name type="scientific">Ostreococcus sp. 'lucimarinus'</name>
    <dbReference type="NCBI Taxonomy" id="242159"/>
    <lineage>
        <taxon>Eukaryota</taxon>
        <taxon>Viridiplantae</taxon>
        <taxon>Chlorophyta</taxon>
        <taxon>Mamiellophyceae</taxon>
        <taxon>Mamiellales</taxon>
        <taxon>Bathycoccaceae</taxon>
        <taxon>Ostreococcus</taxon>
    </lineage>
</organism>
<accession>A0A7R9XRE5</accession>
<gene>
    <name evidence="6" type="ORF">OLUC0939_LOCUS1877</name>
</gene>
<evidence type="ECO:0000256" key="1">
    <source>
        <dbReference type="ARBA" id="ARBA00004141"/>
    </source>
</evidence>
<reference evidence="6" key="1">
    <citation type="submission" date="2021-01" db="EMBL/GenBank/DDBJ databases">
        <authorList>
            <person name="Corre E."/>
            <person name="Pelletier E."/>
            <person name="Niang G."/>
            <person name="Scheremetjew M."/>
            <person name="Finn R."/>
            <person name="Kale V."/>
            <person name="Holt S."/>
            <person name="Cochrane G."/>
            <person name="Meng A."/>
            <person name="Brown T."/>
            <person name="Cohen L."/>
        </authorList>
    </citation>
    <scope>NUCLEOTIDE SEQUENCE</scope>
    <source>
        <strain evidence="6">Clade-A-BCC118000</strain>
    </source>
</reference>
<evidence type="ECO:0000313" key="6">
    <source>
        <dbReference type="EMBL" id="CAD8221157.1"/>
    </source>
</evidence>
<comment type="subcellular location">
    <subcellularLocation>
        <location evidence="1">Membrane</location>
        <topology evidence="1">Multi-pass membrane protein</topology>
    </subcellularLocation>
</comment>
<dbReference type="InterPro" id="IPR001660">
    <property type="entry name" value="SAM"/>
</dbReference>
<dbReference type="Gene3D" id="1.10.150.50">
    <property type="entry name" value="Transcription Factor, Ets-1"/>
    <property type="match status" value="1"/>
</dbReference>
<dbReference type="GO" id="GO:0045039">
    <property type="term" value="P:protein insertion into mitochondrial inner membrane"/>
    <property type="evidence" value="ECO:0007669"/>
    <property type="project" value="InterPro"/>
</dbReference>
<protein>
    <recommendedName>
        <fullName evidence="5">SAM domain-containing protein</fullName>
    </recommendedName>
</protein>
<dbReference type="GO" id="GO:0042721">
    <property type="term" value="C:TIM22 mitochondrial import inner membrane insertion complex"/>
    <property type="evidence" value="ECO:0007669"/>
    <property type="project" value="InterPro"/>
</dbReference>
<evidence type="ECO:0000259" key="5">
    <source>
        <dbReference type="SMART" id="SM00454"/>
    </source>
</evidence>
<dbReference type="PANTHER" id="PTHR14110:SF6">
    <property type="entry name" value="OS04G0405100 PROTEIN"/>
    <property type="match status" value="1"/>
</dbReference>
<keyword evidence="4" id="KW-0472">Membrane</keyword>
<sequence>MSDLGKTLAAKKESFDAWLKAQSDPVEVGITAAGGALQGSVLGYGLGMMNKSLEAQAATMPNKPPMAAQGSFSGPPKVLALNLAVFSAVQGGLTLAIKKYRGGVEDIQGSMMAMFGAGSALSLVGAATGSSTGAMGGEAPKDAAGVATDAVRTGALFALLNGAFMKVGQMFSGKDAAQDHYYAHANNMLATLGLEKYEKNFRKGLLTDDTLLLLNDSALQEVRIPPGPRLKILNYVDATRASMARQHAEALSLANSTQDAPIK</sequence>
<dbReference type="AlphaFoldDB" id="A0A7R9XRE5"/>
<dbReference type="GO" id="GO:0009706">
    <property type="term" value="C:chloroplast inner membrane"/>
    <property type="evidence" value="ECO:0007669"/>
    <property type="project" value="TreeGrafter"/>
</dbReference>
<dbReference type="EMBL" id="HBDX01002187">
    <property type="protein sequence ID" value="CAD8221157.1"/>
    <property type="molecule type" value="Transcribed_RNA"/>
</dbReference>
<dbReference type="OMA" id="FFALMQG"/>
<keyword evidence="2" id="KW-0812">Transmembrane</keyword>
<proteinExistence type="predicted"/>
<dbReference type="SMART" id="SM00454">
    <property type="entry name" value="SAM"/>
    <property type="match status" value="1"/>
</dbReference>
<dbReference type="GO" id="GO:0008320">
    <property type="term" value="F:protein transmembrane transporter activity"/>
    <property type="evidence" value="ECO:0007669"/>
    <property type="project" value="TreeGrafter"/>
</dbReference>
<name>A0A7R9XRE5_9CHLO</name>
<feature type="domain" description="SAM" evidence="5">
    <location>
        <begin position="180"/>
        <end position="242"/>
    </location>
</feature>
<dbReference type="GO" id="GO:0045036">
    <property type="term" value="P:protein targeting to chloroplast"/>
    <property type="evidence" value="ECO:0007669"/>
    <property type="project" value="TreeGrafter"/>
</dbReference>
<evidence type="ECO:0000256" key="4">
    <source>
        <dbReference type="ARBA" id="ARBA00023136"/>
    </source>
</evidence>
<dbReference type="SUPFAM" id="SSF47769">
    <property type="entry name" value="SAM/Pointed domain"/>
    <property type="match status" value="1"/>
</dbReference>
<evidence type="ECO:0000256" key="2">
    <source>
        <dbReference type="ARBA" id="ARBA00022692"/>
    </source>
</evidence>
<keyword evidence="3" id="KW-1133">Transmembrane helix</keyword>
<dbReference type="InterPro" id="IPR013761">
    <property type="entry name" value="SAM/pointed_sf"/>
</dbReference>
<dbReference type="InterPro" id="IPR039175">
    <property type="entry name" value="TIM22"/>
</dbReference>
<dbReference type="Pfam" id="PF00536">
    <property type="entry name" value="SAM_1"/>
    <property type="match status" value="1"/>
</dbReference>